<dbReference type="InterPro" id="IPR013527">
    <property type="entry name" value="YicC-like_N"/>
</dbReference>
<accession>A0ABY7QSF9</accession>
<dbReference type="PANTHER" id="PTHR30636">
    <property type="entry name" value="UPF0701 PROTEIN YICC"/>
    <property type="match status" value="1"/>
</dbReference>
<evidence type="ECO:0000256" key="5">
    <source>
        <dbReference type="ARBA" id="ARBA00035648"/>
    </source>
</evidence>
<dbReference type="PANTHER" id="PTHR30636:SF3">
    <property type="entry name" value="UPF0701 PROTEIN YICC"/>
    <property type="match status" value="1"/>
</dbReference>
<keyword evidence="2" id="KW-0540">Nuclease</keyword>
<protein>
    <submittedName>
        <fullName evidence="8">YicC family protein</fullName>
    </submittedName>
</protein>
<dbReference type="Pfam" id="PF08340">
    <property type="entry name" value="YicC-like_C"/>
    <property type="match status" value="1"/>
</dbReference>
<comment type="similarity">
    <text evidence="5">Belongs to the YicC/YloC family.</text>
</comment>
<name>A0ABY7QSF9_9FIRM</name>
<evidence type="ECO:0000313" key="8">
    <source>
        <dbReference type="EMBL" id="WBW49261.1"/>
    </source>
</evidence>
<dbReference type="Pfam" id="PF03755">
    <property type="entry name" value="YicC-like_N"/>
    <property type="match status" value="1"/>
</dbReference>
<dbReference type="NCBIfam" id="TIGR00255">
    <property type="entry name" value="YicC/YloC family endoribonuclease"/>
    <property type="match status" value="1"/>
</dbReference>
<dbReference type="RefSeq" id="WP_271190793.1">
    <property type="nucleotide sequence ID" value="NZ_CP115667.1"/>
</dbReference>
<sequence>MNSMTGYGRGEFVGETYSIKVEIRSVNNRFTDVNIRLPHILFPFEEGIRRAIKSAVARGKLDVYINLKKDPSCAATVQLNKSLAQAYLNALEDFYHESKFHSMPRPRFIDILEMDGVLELVEGEDDENIYKAGLFQALEEALTNLLEMRRNEGENLKASMINDRSALEGIIEQVATRAPQVIEDNRRSLKDRVERELKDVALDEGRLATELAIMSDKLAIDEEIQRLYSHLNQFDSIIQTKEPAGRKLDFLIQEFNREINTIGSKTSDADSLNLVVEMKSIVEKLREQTQNIE</sequence>
<evidence type="ECO:0000256" key="4">
    <source>
        <dbReference type="ARBA" id="ARBA00022801"/>
    </source>
</evidence>
<evidence type="ECO:0000259" key="7">
    <source>
        <dbReference type="Pfam" id="PF08340"/>
    </source>
</evidence>
<evidence type="ECO:0000256" key="3">
    <source>
        <dbReference type="ARBA" id="ARBA00022759"/>
    </source>
</evidence>
<dbReference type="InterPro" id="IPR005229">
    <property type="entry name" value="YicC/YloC-like"/>
</dbReference>
<keyword evidence="9" id="KW-1185">Reference proteome</keyword>
<comment type="cofactor">
    <cofactor evidence="1">
        <name>a divalent metal cation</name>
        <dbReference type="ChEBI" id="CHEBI:60240"/>
    </cofactor>
</comment>
<dbReference type="Proteomes" id="UP001210339">
    <property type="component" value="Chromosome"/>
</dbReference>
<organism evidence="8 9">
    <name type="scientific">Peptoniphilus equinus</name>
    <dbReference type="NCBI Taxonomy" id="3016343"/>
    <lineage>
        <taxon>Bacteria</taxon>
        <taxon>Bacillati</taxon>
        <taxon>Bacillota</taxon>
        <taxon>Tissierellia</taxon>
        <taxon>Tissierellales</taxon>
        <taxon>Peptoniphilaceae</taxon>
        <taxon>Peptoniphilus</taxon>
    </lineage>
</organism>
<proteinExistence type="inferred from homology"/>
<keyword evidence="3" id="KW-0255">Endonuclease</keyword>
<keyword evidence="4" id="KW-0378">Hydrolase</keyword>
<gene>
    <name evidence="8" type="ORF">O6R05_04420</name>
</gene>
<feature type="domain" description="Endoribonuclease YicC-like N-terminal" evidence="6">
    <location>
        <begin position="1"/>
        <end position="157"/>
    </location>
</feature>
<dbReference type="EMBL" id="CP115667">
    <property type="protein sequence ID" value="WBW49261.1"/>
    <property type="molecule type" value="Genomic_DNA"/>
</dbReference>
<evidence type="ECO:0000259" key="6">
    <source>
        <dbReference type="Pfam" id="PF03755"/>
    </source>
</evidence>
<reference evidence="8 9" key="1">
    <citation type="submission" date="2023-01" db="EMBL/GenBank/DDBJ databases">
        <authorList>
            <person name="Lee S.H."/>
            <person name="Jung H.S."/>
            <person name="Yun J.U."/>
        </authorList>
    </citation>
    <scope>NUCLEOTIDE SEQUENCE [LARGE SCALE GENOMIC DNA]</scope>
    <source>
        <strain evidence="8 9">CBA3646</strain>
    </source>
</reference>
<evidence type="ECO:0000256" key="1">
    <source>
        <dbReference type="ARBA" id="ARBA00001968"/>
    </source>
</evidence>
<evidence type="ECO:0000256" key="2">
    <source>
        <dbReference type="ARBA" id="ARBA00022722"/>
    </source>
</evidence>
<feature type="domain" description="Endoribonuclease YicC-like C-terminal" evidence="7">
    <location>
        <begin position="175"/>
        <end position="293"/>
    </location>
</feature>
<evidence type="ECO:0000313" key="9">
    <source>
        <dbReference type="Proteomes" id="UP001210339"/>
    </source>
</evidence>
<dbReference type="InterPro" id="IPR013551">
    <property type="entry name" value="YicC-like_C"/>
</dbReference>